<dbReference type="EMBL" id="NEVP01000001">
    <property type="protein sequence ID" value="OZI55653.1"/>
    <property type="molecule type" value="Genomic_DNA"/>
</dbReference>
<name>A0A261U464_9BORD</name>
<reference evidence="1 2" key="1">
    <citation type="submission" date="2017-05" db="EMBL/GenBank/DDBJ databases">
        <title>Complete and WGS of Bordetella genogroups.</title>
        <authorList>
            <person name="Spilker T."/>
            <person name="LiPuma J."/>
        </authorList>
    </citation>
    <scope>NUCLEOTIDE SEQUENCE [LARGE SCALE GENOMIC DNA]</scope>
    <source>
        <strain evidence="1 2">AU10456</strain>
    </source>
</reference>
<evidence type="ECO:0000313" key="1">
    <source>
        <dbReference type="EMBL" id="OZI55653.1"/>
    </source>
</evidence>
<keyword evidence="2" id="KW-1185">Reference proteome</keyword>
<gene>
    <name evidence="1" type="ORF">CAL25_01115</name>
</gene>
<dbReference type="OrthoDB" id="7864804at2"/>
<organism evidence="1 2">
    <name type="scientific">Bordetella genomosp. 5</name>
    <dbReference type="NCBI Taxonomy" id="1395608"/>
    <lineage>
        <taxon>Bacteria</taxon>
        <taxon>Pseudomonadati</taxon>
        <taxon>Pseudomonadota</taxon>
        <taxon>Betaproteobacteria</taxon>
        <taxon>Burkholderiales</taxon>
        <taxon>Alcaligenaceae</taxon>
        <taxon>Bordetella</taxon>
    </lineage>
</organism>
<comment type="caution">
    <text evidence="1">The sequence shown here is derived from an EMBL/GenBank/DDBJ whole genome shotgun (WGS) entry which is preliminary data.</text>
</comment>
<dbReference type="AlphaFoldDB" id="A0A261U464"/>
<evidence type="ECO:0000313" key="2">
    <source>
        <dbReference type="Proteomes" id="UP000216913"/>
    </source>
</evidence>
<protein>
    <submittedName>
        <fullName evidence="1">Uncharacterized protein</fullName>
    </submittedName>
</protein>
<sequence>MPRGFKAVKQAVIAALQQNRYTWEERGNSIDTKNLLATGAVSSATVAAMLMRCKGSEHQTSPHHVISSVEVHVIKTQGWYIKFYFLDADPDTVFISVHQ</sequence>
<proteinExistence type="predicted"/>
<dbReference type="Proteomes" id="UP000216913">
    <property type="component" value="Unassembled WGS sequence"/>
</dbReference>
<accession>A0A261U464</accession>